<evidence type="ECO:0000313" key="4">
    <source>
        <dbReference type="EMBL" id="KCZ93226.1"/>
    </source>
</evidence>
<organism evidence="4 5">
    <name type="scientific">Hyphomonas johnsonii MHS-2</name>
    <dbReference type="NCBI Taxonomy" id="1280950"/>
    <lineage>
        <taxon>Bacteria</taxon>
        <taxon>Pseudomonadati</taxon>
        <taxon>Pseudomonadota</taxon>
        <taxon>Alphaproteobacteria</taxon>
        <taxon>Hyphomonadales</taxon>
        <taxon>Hyphomonadaceae</taxon>
        <taxon>Hyphomonas</taxon>
    </lineage>
</organism>
<accession>A0A059FRT5</accession>
<dbReference type="STRING" id="1280950.HJO_05205"/>
<dbReference type="GO" id="GO:0003857">
    <property type="term" value="F:(3S)-3-hydroxyacyl-CoA dehydrogenase (NAD+) activity"/>
    <property type="evidence" value="ECO:0007669"/>
    <property type="project" value="TreeGrafter"/>
</dbReference>
<dbReference type="GO" id="GO:0004300">
    <property type="term" value="F:enoyl-CoA hydratase activity"/>
    <property type="evidence" value="ECO:0007669"/>
    <property type="project" value="TreeGrafter"/>
</dbReference>
<dbReference type="PANTHER" id="PTHR13078">
    <property type="entry name" value="PEROXISOMAL MULTIFUNCTIONAL ENZYME TYPE 2-RELATED"/>
    <property type="match status" value="1"/>
</dbReference>
<dbReference type="eggNOG" id="COG2030">
    <property type="taxonomic scope" value="Bacteria"/>
</dbReference>
<proteinExistence type="predicted"/>
<reference evidence="4 5" key="1">
    <citation type="journal article" date="2014" name="Antonie Van Leeuwenhoek">
        <title>Hyphomonas beringensis sp. nov. and Hyphomonas chukchiensis sp. nov., isolated from surface seawater of the Bering Sea and Chukchi Sea.</title>
        <authorList>
            <person name="Li C."/>
            <person name="Lai Q."/>
            <person name="Li G."/>
            <person name="Dong C."/>
            <person name="Wang J."/>
            <person name="Liao Y."/>
            <person name="Shao Z."/>
        </authorList>
    </citation>
    <scope>NUCLEOTIDE SEQUENCE [LARGE SCALE GENOMIC DNA]</scope>
    <source>
        <strain evidence="4 5">MHS-2</strain>
    </source>
</reference>
<dbReference type="GO" id="GO:0006635">
    <property type="term" value="P:fatty acid beta-oxidation"/>
    <property type="evidence" value="ECO:0007669"/>
    <property type="project" value="TreeGrafter"/>
</dbReference>
<feature type="domain" description="Peroxisomal multifunctional enzyme type 2-like N-terminal" evidence="3">
    <location>
        <begin position="20"/>
        <end position="144"/>
    </location>
</feature>
<evidence type="ECO:0000259" key="2">
    <source>
        <dbReference type="Pfam" id="PF01575"/>
    </source>
</evidence>
<dbReference type="InterPro" id="IPR054357">
    <property type="entry name" value="MFE-2_N"/>
</dbReference>
<dbReference type="PATRIC" id="fig|1280950.3.peg.1049"/>
<sequence length="284" mass="30739">MPIKYPEILDLKSSGQIKEWTRQDSMLYALGLGLASDPLDAHELPFVYEKDQKTMPTIAAILVRGLGVTVDALGIDYRLSVHGEQSIIWHTPMPAHGRIRGEGRVLSVFDKGDKGAVVNTETILIDAETDAPLATVRVTSFARGDGNCGAPRDGAPAPHPMPERAPDKTSSITTRPDQALLYRLSGDYNPLHADPAAAKAAGFDRPILHGLCTYGLAARAILEAYGNFKPETLKELKARFSAPVFPGDTITFELWKSGTEISFTAHVKERNVTVLKNGRAVIAG</sequence>
<evidence type="ECO:0000256" key="1">
    <source>
        <dbReference type="SAM" id="MobiDB-lite"/>
    </source>
</evidence>
<dbReference type="SUPFAM" id="SSF54637">
    <property type="entry name" value="Thioesterase/thiol ester dehydrase-isomerase"/>
    <property type="match status" value="2"/>
</dbReference>
<dbReference type="InterPro" id="IPR002539">
    <property type="entry name" value="MaoC-like_dom"/>
</dbReference>
<feature type="region of interest" description="Disordered" evidence="1">
    <location>
        <begin position="145"/>
        <end position="172"/>
    </location>
</feature>
<comment type="caution">
    <text evidence="4">The sequence shown here is derived from an EMBL/GenBank/DDBJ whole genome shotgun (WGS) entry which is preliminary data.</text>
</comment>
<evidence type="ECO:0000259" key="3">
    <source>
        <dbReference type="Pfam" id="PF22622"/>
    </source>
</evidence>
<dbReference type="Gene3D" id="3.10.129.10">
    <property type="entry name" value="Hotdog Thioesterase"/>
    <property type="match status" value="1"/>
</dbReference>
<dbReference type="AlphaFoldDB" id="A0A059FRT5"/>
<protein>
    <submittedName>
        <fullName evidence="4">3-alpha,7-alpha, 12-alpha-trihydroxy-5-beta-cholest-24-enoyl-CoA hydratase</fullName>
    </submittedName>
</protein>
<dbReference type="RefSeq" id="WP_035614700.1">
    <property type="nucleotide sequence ID" value="NZ_ARYK01000002.1"/>
</dbReference>
<dbReference type="OrthoDB" id="5522043at2"/>
<dbReference type="Pfam" id="PF22622">
    <property type="entry name" value="MFE-2_hydrat-2_N"/>
    <property type="match status" value="1"/>
</dbReference>
<dbReference type="EMBL" id="ARYK01000002">
    <property type="protein sequence ID" value="KCZ93226.1"/>
    <property type="molecule type" value="Genomic_DNA"/>
</dbReference>
<gene>
    <name evidence="4" type="ORF">HJO_05205</name>
</gene>
<dbReference type="InterPro" id="IPR029069">
    <property type="entry name" value="HotDog_dom_sf"/>
</dbReference>
<dbReference type="Pfam" id="PF01575">
    <property type="entry name" value="MaoC_dehydratas"/>
    <property type="match status" value="1"/>
</dbReference>
<dbReference type="Proteomes" id="UP000025171">
    <property type="component" value="Unassembled WGS sequence"/>
</dbReference>
<keyword evidence="5" id="KW-1185">Reference proteome</keyword>
<dbReference type="PANTHER" id="PTHR13078:SF56">
    <property type="entry name" value="PEROXISOMAL MULTIFUNCTIONAL ENZYME TYPE 2"/>
    <property type="match status" value="1"/>
</dbReference>
<name>A0A059FRT5_9PROT</name>
<dbReference type="GO" id="GO:0044594">
    <property type="term" value="F:17-beta-hydroxysteroid dehydrogenase (NAD+) activity"/>
    <property type="evidence" value="ECO:0007669"/>
    <property type="project" value="TreeGrafter"/>
</dbReference>
<dbReference type="CDD" id="cd03448">
    <property type="entry name" value="HDE_HSD"/>
    <property type="match status" value="1"/>
</dbReference>
<evidence type="ECO:0000313" key="5">
    <source>
        <dbReference type="Proteomes" id="UP000025171"/>
    </source>
</evidence>
<feature type="domain" description="MaoC-like" evidence="2">
    <location>
        <begin position="162"/>
        <end position="275"/>
    </location>
</feature>